<dbReference type="OrthoDB" id="2789670at2759"/>
<comment type="pathway">
    <text evidence="2">Secondary metabolite biosynthesis.</text>
</comment>
<dbReference type="InterPro" id="IPR001128">
    <property type="entry name" value="Cyt_P450"/>
</dbReference>
<evidence type="ECO:0000256" key="5">
    <source>
        <dbReference type="ARBA" id="ARBA00022723"/>
    </source>
</evidence>
<proteinExistence type="inferred from homology"/>
<evidence type="ECO:0000256" key="11">
    <source>
        <dbReference type="SAM" id="SignalP"/>
    </source>
</evidence>
<dbReference type="Gene3D" id="1.10.630.10">
    <property type="entry name" value="Cytochrome P450"/>
    <property type="match status" value="1"/>
</dbReference>
<evidence type="ECO:0000256" key="7">
    <source>
        <dbReference type="ARBA" id="ARBA00023004"/>
    </source>
</evidence>
<feature type="binding site" description="axial binding residue" evidence="9">
    <location>
        <position position="443"/>
    </location>
    <ligand>
        <name>heme</name>
        <dbReference type="ChEBI" id="CHEBI:30413"/>
    </ligand>
    <ligandPart>
        <name>Fe</name>
        <dbReference type="ChEBI" id="CHEBI:18248"/>
    </ligandPart>
</feature>
<evidence type="ECO:0008006" key="14">
    <source>
        <dbReference type="Google" id="ProtNLM"/>
    </source>
</evidence>
<keyword evidence="13" id="KW-1185">Reference proteome</keyword>
<dbReference type="InterPro" id="IPR050364">
    <property type="entry name" value="Cytochrome_P450_fung"/>
</dbReference>
<dbReference type="Pfam" id="PF00067">
    <property type="entry name" value="p450"/>
    <property type="match status" value="1"/>
</dbReference>
<dbReference type="PROSITE" id="PS00086">
    <property type="entry name" value="CYTOCHROME_P450"/>
    <property type="match status" value="1"/>
</dbReference>
<evidence type="ECO:0000256" key="6">
    <source>
        <dbReference type="ARBA" id="ARBA00023002"/>
    </source>
</evidence>
<keyword evidence="7 9" id="KW-0408">Iron</keyword>
<dbReference type="PANTHER" id="PTHR46300">
    <property type="entry name" value="P450, PUTATIVE (EUROFUNG)-RELATED-RELATED"/>
    <property type="match status" value="1"/>
</dbReference>
<sequence length="522" mass="58339">MGLTLTDLCAILLVVPLALLLRDRLKQKNNLPLPPGPKKYPFIGNMLSIPQAFEWETYARWGRECGSDVIYLEGPGLSLIVLNSVKSVTDLLDKRSAIYSSRPRSTMVNEFMGLSWLMSSLPYGKLWMERRRIFHQRFHPSDSAVYRPRQLAHVHKMLLQLVKTPQEFMEHIKYMNGGLTLSLAYGIRVLSKNDPFITLSERVAESLQSLSNPHTFLIDSIPLIRYIPEYFPSAKRMAREWHPLAARLRDAPFAAAQKDIVGADGVATPSFVSRCLENLVKSEDDDKSSYEIIKDTAGVFFLAGSGSTTAAIYTIILALMQSPDVQAKAQQELDEIVGRDRLPDLCDEASLPYLSAVIKEAFRQEPVPLVSLPHSLMREDEYEGYRIPAHSIVLGNAWAMLHNEADYPNPELFRPERFLKEGKLNNDVRDPIAISFGFGRRACPGSHIALSTVWLTTASILSAFTIMKPVDSDGKVIEPSMEYFSGVASQPLPFKCDISPRHSGVKALIRGAIDSDGEGMDT</sequence>
<reference evidence="13" key="2">
    <citation type="submission" date="2015-01" db="EMBL/GenBank/DDBJ databases">
        <title>Evolutionary Origins and Diversification of the Mycorrhizal Mutualists.</title>
        <authorList>
            <consortium name="DOE Joint Genome Institute"/>
            <consortium name="Mycorrhizal Genomics Consortium"/>
            <person name="Kohler A."/>
            <person name="Kuo A."/>
            <person name="Nagy L.G."/>
            <person name="Floudas D."/>
            <person name="Copeland A."/>
            <person name="Barry K.W."/>
            <person name="Cichocki N."/>
            <person name="Veneault-Fourrey C."/>
            <person name="LaButti K."/>
            <person name="Lindquist E.A."/>
            <person name="Lipzen A."/>
            <person name="Lundell T."/>
            <person name="Morin E."/>
            <person name="Murat C."/>
            <person name="Riley R."/>
            <person name="Ohm R."/>
            <person name="Sun H."/>
            <person name="Tunlid A."/>
            <person name="Henrissat B."/>
            <person name="Grigoriev I.V."/>
            <person name="Hibbett D.S."/>
            <person name="Martin F."/>
        </authorList>
    </citation>
    <scope>NUCLEOTIDE SEQUENCE [LARGE SCALE GENOMIC DNA]</scope>
    <source>
        <strain evidence="13">LaAM-08-1</strain>
    </source>
</reference>
<dbReference type="InterPro" id="IPR036396">
    <property type="entry name" value="Cyt_P450_sf"/>
</dbReference>
<evidence type="ECO:0000256" key="10">
    <source>
        <dbReference type="RuleBase" id="RU000461"/>
    </source>
</evidence>
<dbReference type="EMBL" id="KN839173">
    <property type="protein sequence ID" value="KIJ90494.1"/>
    <property type="molecule type" value="Genomic_DNA"/>
</dbReference>
<name>A0A0C9WH33_9AGAR</name>
<dbReference type="InterPro" id="IPR017972">
    <property type="entry name" value="Cyt_P450_CS"/>
</dbReference>
<comment type="similarity">
    <text evidence="3 10">Belongs to the cytochrome P450 family.</text>
</comment>
<evidence type="ECO:0000313" key="13">
    <source>
        <dbReference type="Proteomes" id="UP000054477"/>
    </source>
</evidence>
<feature type="chain" id="PRO_5002205313" description="Cytochrome P450" evidence="11">
    <location>
        <begin position="21"/>
        <end position="522"/>
    </location>
</feature>
<evidence type="ECO:0000256" key="1">
    <source>
        <dbReference type="ARBA" id="ARBA00001971"/>
    </source>
</evidence>
<dbReference type="CDD" id="cd11065">
    <property type="entry name" value="CYP64-like"/>
    <property type="match status" value="1"/>
</dbReference>
<protein>
    <recommendedName>
        <fullName evidence="14">Cytochrome P450</fullName>
    </recommendedName>
</protein>
<dbReference type="PRINTS" id="PR00385">
    <property type="entry name" value="P450"/>
</dbReference>
<evidence type="ECO:0000313" key="12">
    <source>
        <dbReference type="EMBL" id="KIJ90494.1"/>
    </source>
</evidence>
<evidence type="ECO:0000256" key="2">
    <source>
        <dbReference type="ARBA" id="ARBA00005179"/>
    </source>
</evidence>
<keyword evidence="11" id="KW-0732">Signal</keyword>
<dbReference type="HOGENOM" id="CLU_001570_2_3_1"/>
<evidence type="ECO:0000256" key="3">
    <source>
        <dbReference type="ARBA" id="ARBA00010617"/>
    </source>
</evidence>
<evidence type="ECO:0000256" key="4">
    <source>
        <dbReference type="ARBA" id="ARBA00022617"/>
    </source>
</evidence>
<keyword evidence="8 10" id="KW-0503">Monooxygenase</keyword>
<dbReference type="SUPFAM" id="SSF48264">
    <property type="entry name" value="Cytochrome P450"/>
    <property type="match status" value="1"/>
</dbReference>
<dbReference type="GO" id="GO:0016705">
    <property type="term" value="F:oxidoreductase activity, acting on paired donors, with incorporation or reduction of molecular oxygen"/>
    <property type="evidence" value="ECO:0007669"/>
    <property type="project" value="InterPro"/>
</dbReference>
<keyword evidence="4 9" id="KW-0349">Heme</keyword>
<accession>A0A0C9WH33</accession>
<dbReference type="GO" id="GO:0004497">
    <property type="term" value="F:monooxygenase activity"/>
    <property type="evidence" value="ECO:0007669"/>
    <property type="project" value="UniProtKB-KW"/>
</dbReference>
<keyword evidence="6 10" id="KW-0560">Oxidoreductase</keyword>
<evidence type="ECO:0000256" key="8">
    <source>
        <dbReference type="ARBA" id="ARBA00023033"/>
    </source>
</evidence>
<dbReference type="GO" id="GO:0005506">
    <property type="term" value="F:iron ion binding"/>
    <property type="evidence" value="ECO:0007669"/>
    <property type="project" value="InterPro"/>
</dbReference>
<keyword evidence="5 9" id="KW-0479">Metal-binding</keyword>
<dbReference type="InterPro" id="IPR002401">
    <property type="entry name" value="Cyt_P450_E_grp-I"/>
</dbReference>
<dbReference type="PRINTS" id="PR00463">
    <property type="entry name" value="EP450I"/>
</dbReference>
<comment type="cofactor">
    <cofactor evidence="1 9">
        <name>heme</name>
        <dbReference type="ChEBI" id="CHEBI:30413"/>
    </cofactor>
</comment>
<dbReference type="STRING" id="1095629.A0A0C9WH33"/>
<reference evidence="12 13" key="1">
    <citation type="submission" date="2014-04" db="EMBL/GenBank/DDBJ databases">
        <authorList>
            <consortium name="DOE Joint Genome Institute"/>
            <person name="Kuo A."/>
            <person name="Kohler A."/>
            <person name="Nagy L.G."/>
            <person name="Floudas D."/>
            <person name="Copeland A."/>
            <person name="Barry K.W."/>
            <person name="Cichocki N."/>
            <person name="Veneault-Fourrey C."/>
            <person name="LaButti K."/>
            <person name="Lindquist E.A."/>
            <person name="Lipzen A."/>
            <person name="Lundell T."/>
            <person name="Morin E."/>
            <person name="Murat C."/>
            <person name="Sun H."/>
            <person name="Tunlid A."/>
            <person name="Henrissat B."/>
            <person name="Grigoriev I.V."/>
            <person name="Hibbett D.S."/>
            <person name="Martin F."/>
            <person name="Nordberg H.P."/>
            <person name="Cantor M.N."/>
            <person name="Hua S.X."/>
        </authorList>
    </citation>
    <scope>NUCLEOTIDE SEQUENCE [LARGE SCALE GENOMIC DNA]</scope>
    <source>
        <strain evidence="12 13">LaAM-08-1</strain>
    </source>
</reference>
<feature type="signal peptide" evidence="11">
    <location>
        <begin position="1"/>
        <end position="20"/>
    </location>
</feature>
<dbReference type="GO" id="GO:0020037">
    <property type="term" value="F:heme binding"/>
    <property type="evidence" value="ECO:0007669"/>
    <property type="project" value="InterPro"/>
</dbReference>
<dbReference type="AlphaFoldDB" id="A0A0C9WH33"/>
<dbReference type="Proteomes" id="UP000054477">
    <property type="component" value="Unassembled WGS sequence"/>
</dbReference>
<organism evidence="12 13">
    <name type="scientific">Laccaria amethystina LaAM-08-1</name>
    <dbReference type="NCBI Taxonomy" id="1095629"/>
    <lineage>
        <taxon>Eukaryota</taxon>
        <taxon>Fungi</taxon>
        <taxon>Dikarya</taxon>
        <taxon>Basidiomycota</taxon>
        <taxon>Agaricomycotina</taxon>
        <taxon>Agaricomycetes</taxon>
        <taxon>Agaricomycetidae</taxon>
        <taxon>Agaricales</taxon>
        <taxon>Agaricineae</taxon>
        <taxon>Hydnangiaceae</taxon>
        <taxon>Laccaria</taxon>
    </lineage>
</organism>
<evidence type="ECO:0000256" key="9">
    <source>
        <dbReference type="PIRSR" id="PIRSR602401-1"/>
    </source>
</evidence>
<gene>
    <name evidence="12" type="ORF">K443DRAFT_116539</name>
</gene>
<dbReference type="PANTHER" id="PTHR46300:SF7">
    <property type="entry name" value="P450, PUTATIVE (EUROFUNG)-RELATED"/>
    <property type="match status" value="1"/>
</dbReference>